<reference evidence="1" key="1">
    <citation type="journal article" date="2010" name="Science">
        <title>Plasticity of animal genome architecture unmasked by rapid evolution of a pelagic tunicate.</title>
        <authorList>
            <person name="Denoeud F."/>
            <person name="Henriet S."/>
            <person name="Mungpakdee S."/>
            <person name="Aury J.M."/>
            <person name="Da Silva C."/>
            <person name="Brinkmann H."/>
            <person name="Mikhaleva J."/>
            <person name="Olsen L.C."/>
            <person name="Jubin C."/>
            <person name="Canestro C."/>
            <person name="Bouquet J.M."/>
            <person name="Danks G."/>
            <person name="Poulain J."/>
            <person name="Campsteijn C."/>
            <person name="Adamski M."/>
            <person name="Cross I."/>
            <person name="Yadetie F."/>
            <person name="Muffato M."/>
            <person name="Louis A."/>
            <person name="Butcher S."/>
            <person name="Tsagkogeorga G."/>
            <person name="Konrad A."/>
            <person name="Singh S."/>
            <person name="Jensen M.F."/>
            <person name="Cong E.H."/>
            <person name="Eikeseth-Otteraa H."/>
            <person name="Noel B."/>
            <person name="Anthouard V."/>
            <person name="Porcel B.M."/>
            <person name="Kachouri-Lafond R."/>
            <person name="Nishino A."/>
            <person name="Ugolini M."/>
            <person name="Chourrout P."/>
            <person name="Nishida H."/>
            <person name="Aasland R."/>
            <person name="Huzurbazar S."/>
            <person name="Westhof E."/>
            <person name="Delsuc F."/>
            <person name="Lehrach H."/>
            <person name="Reinhardt R."/>
            <person name="Weissenbach J."/>
            <person name="Roy S.W."/>
            <person name="Artiguenave F."/>
            <person name="Postlethwait J.H."/>
            <person name="Manak J.R."/>
            <person name="Thompson E.M."/>
            <person name="Jaillon O."/>
            <person name="Du Pasquier L."/>
            <person name="Boudinot P."/>
            <person name="Liberles D.A."/>
            <person name="Volff J.N."/>
            <person name="Philippe H."/>
            <person name="Lenhard B."/>
            <person name="Roest Crollius H."/>
            <person name="Wincker P."/>
            <person name="Chourrout D."/>
        </authorList>
    </citation>
    <scope>NUCLEOTIDE SEQUENCE [LARGE SCALE GENOMIC DNA]</scope>
</reference>
<accession>E4Z319</accession>
<name>E4Z319_OIKDI</name>
<dbReference type="Proteomes" id="UP000011014">
    <property type="component" value="Unassembled WGS sequence"/>
</dbReference>
<protein>
    <submittedName>
        <fullName evidence="1">Uncharacterized protein</fullName>
    </submittedName>
</protein>
<sequence length="203" mass="23166">VLQASFATQNLNIVTEIIPVNDFEIAGNRLRNRRDYADIENSVGDFLDDVDFFLGKFEIIRNILKDVRYTYFILKQDILLIQDDIQNLPEKISAIDVTRIMDMCIKFIDDLILYFDVILQGWVDLLEPWIIFDKNIIMGYLDYILQLTTLLSASATFIELIARILQAINDPGSSILDILLDFLGDFGSIGDIIDGLLPIKNIG</sequence>
<organism evidence="1">
    <name type="scientific">Oikopleura dioica</name>
    <name type="common">Tunicate</name>
    <dbReference type="NCBI Taxonomy" id="34765"/>
    <lineage>
        <taxon>Eukaryota</taxon>
        <taxon>Metazoa</taxon>
        <taxon>Chordata</taxon>
        <taxon>Tunicata</taxon>
        <taxon>Appendicularia</taxon>
        <taxon>Copelata</taxon>
        <taxon>Oikopleuridae</taxon>
        <taxon>Oikopleura</taxon>
    </lineage>
</organism>
<dbReference type="EMBL" id="FN656866">
    <property type="protein sequence ID" value="CBY42097.1"/>
    <property type="molecule type" value="Genomic_DNA"/>
</dbReference>
<gene>
    <name evidence="1" type="ORF">GSOID_T00025762001</name>
</gene>
<proteinExistence type="predicted"/>
<evidence type="ECO:0000313" key="1">
    <source>
        <dbReference type="EMBL" id="CBY42097.1"/>
    </source>
</evidence>
<dbReference type="AlphaFoldDB" id="E4Z319"/>
<feature type="non-terminal residue" evidence="1">
    <location>
        <position position="1"/>
    </location>
</feature>